<dbReference type="RefSeq" id="WP_120014479.1">
    <property type="nucleotide sequence ID" value="NZ_QZWZ01000008.1"/>
</dbReference>
<reference evidence="14 15" key="1">
    <citation type="submission" date="2018-09" db="EMBL/GenBank/DDBJ databases">
        <title>Mesorhizobium carmichaelinearum sp. nov. isolated from Carmichaelinea spp. root nodules in New Zealand.</title>
        <authorList>
            <person name="De Meyer S.E."/>
        </authorList>
    </citation>
    <scope>NUCLEOTIDE SEQUENCE [LARGE SCALE GENOMIC DNA]</scope>
    <source>
        <strain evidence="14 15">ICMP19557</strain>
    </source>
</reference>
<keyword evidence="15" id="KW-1185">Reference proteome</keyword>
<dbReference type="EMBL" id="QZWZ01000008">
    <property type="protein sequence ID" value="RJT39703.1"/>
    <property type="molecule type" value="Genomic_DNA"/>
</dbReference>
<evidence type="ECO:0000256" key="2">
    <source>
        <dbReference type="ARBA" id="ARBA00004377"/>
    </source>
</evidence>
<comment type="subcellular location">
    <subcellularLocation>
        <location evidence="2 12">Cell inner membrane</location>
        <topology evidence="2 12">Single-pass membrane protein</topology>
    </subcellularLocation>
</comment>
<feature type="compositionally biased region" description="Basic and acidic residues" evidence="13">
    <location>
        <begin position="56"/>
        <end position="65"/>
    </location>
</feature>
<keyword evidence="9 12" id="KW-0201">Cytochrome c-type biogenesis</keyword>
<accession>A0A3A5KY35</accession>
<evidence type="ECO:0000256" key="7">
    <source>
        <dbReference type="ARBA" id="ARBA00022519"/>
    </source>
</evidence>
<keyword evidence="8 12" id="KW-0812">Transmembrane</keyword>
<keyword evidence="11 12" id="KW-0472">Membrane</keyword>
<dbReference type="Pfam" id="PF04995">
    <property type="entry name" value="CcmD"/>
    <property type="match status" value="1"/>
</dbReference>
<feature type="transmembrane region" description="Helical" evidence="12">
    <location>
        <begin position="6"/>
        <end position="28"/>
    </location>
</feature>
<dbReference type="OrthoDB" id="9811628at2"/>
<dbReference type="GO" id="GO:0017004">
    <property type="term" value="P:cytochrome complex assembly"/>
    <property type="evidence" value="ECO:0007669"/>
    <property type="project" value="UniProtKB-KW"/>
</dbReference>
<evidence type="ECO:0000256" key="13">
    <source>
        <dbReference type="SAM" id="MobiDB-lite"/>
    </source>
</evidence>
<evidence type="ECO:0000313" key="14">
    <source>
        <dbReference type="EMBL" id="RJT39703.1"/>
    </source>
</evidence>
<comment type="function">
    <text evidence="1 12">Required for the export of heme to the periplasm for the biogenesis of c-type cytochromes.</text>
</comment>
<dbReference type="AlphaFoldDB" id="A0A3A5KY35"/>
<evidence type="ECO:0000256" key="11">
    <source>
        <dbReference type="ARBA" id="ARBA00023136"/>
    </source>
</evidence>
<evidence type="ECO:0000256" key="3">
    <source>
        <dbReference type="ARBA" id="ARBA00008741"/>
    </source>
</evidence>
<name>A0A3A5KY35_9HYPH</name>
<evidence type="ECO:0000256" key="1">
    <source>
        <dbReference type="ARBA" id="ARBA00002442"/>
    </source>
</evidence>
<gene>
    <name evidence="14" type="primary">ccmD</name>
    <name evidence="14" type="ORF">D3227_12895</name>
</gene>
<evidence type="ECO:0000256" key="4">
    <source>
        <dbReference type="ARBA" id="ARBA00016461"/>
    </source>
</evidence>
<keyword evidence="5 12" id="KW-0813">Transport</keyword>
<evidence type="ECO:0000256" key="6">
    <source>
        <dbReference type="ARBA" id="ARBA00022475"/>
    </source>
</evidence>
<evidence type="ECO:0000256" key="8">
    <source>
        <dbReference type="ARBA" id="ARBA00022692"/>
    </source>
</evidence>
<evidence type="ECO:0000256" key="9">
    <source>
        <dbReference type="ARBA" id="ARBA00022748"/>
    </source>
</evidence>
<comment type="caution">
    <text evidence="14">The sequence shown here is derived from an EMBL/GenBank/DDBJ whole genome shotgun (WGS) entry which is preliminary data.</text>
</comment>
<keyword evidence="10 12" id="KW-1133">Transmembrane helix</keyword>
<keyword evidence="7 12" id="KW-0997">Cell inner membrane</keyword>
<feature type="region of interest" description="Disordered" evidence="13">
    <location>
        <begin position="44"/>
        <end position="65"/>
    </location>
</feature>
<proteinExistence type="inferred from homology"/>
<dbReference type="Proteomes" id="UP000272706">
    <property type="component" value="Unassembled WGS sequence"/>
</dbReference>
<keyword evidence="6 12" id="KW-1003">Cell membrane</keyword>
<dbReference type="GO" id="GO:0015886">
    <property type="term" value="P:heme transport"/>
    <property type="evidence" value="ECO:0007669"/>
    <property type="project" value="InterPro"/>
</dbReference>
<evidence type="ECO:0000313" key="15">
    <source>
        <dbReference type="Proteomes" id="UP000272706"/>
    </source>
</evidence>
<dbReference type="InterPro" id="IPR007078">
    <property type="entry name" value="Haem_export_protD_CcmD"/>
</dbReference>
<evidence type="ECO:0000256" key="10">
    <source>
        <dbReference type="ARBA" id="ARBA00022989"/>
    </source>
</evidence>
<evidence type="ECO:0000256" key="5">
    <source>
        <dbReference type="ARBA" id="ARBA00022448"/>
    </source>
</evidence>
<sequence length="65" mass="6911">MSAHALYVTAAYAITAIVLAGLIGWILIDQRGRKRDLAELEAAGVRRRSDNGAGDKSAREKGAKS</sequence>
<evidence type="ECO:0000256" key="12">
    <source>
        <dbReference type="RuleBase" id="RU363101"/>
    </source>
</evidence>
<dbReference type="GO" id="GO:0005886">
    <property type="term" value="C:plasma membrane"/>
    <property type="evidence" value="ECO:0007669"/>
    <property type="project" value="UniProtKB-SubCell"/>
</dbReference>
<dbReference type="NCBIfam" id="TIGR03141">
    <property type="entry name" value="cytochro_ccmD"/>
    <property type="match status" value="1"/>
</dbReference>
<protein>
    <recommendedName>
        <fullName evidence="4 12">Heme exporter protein D</fullName>
    </recommendedName>
</protein>
<organism evidence="14 15">
    <name type="scientific">Mesorhizobium waimense</name>
    <dbReference type="NCBI Taxonomy" id="1300307"/>
    <lineage>
        <taxon>Bacteria</taxon>
        <taxon>Pseudomonadati</taxon>
        <taxon>Pseudomonadota</taxon>
        <taxon>Alphaproteobacteria</taxon>
        <taxon>Hyphomicrobiales</taxon>
        <taxon>Phyllobacteriaceae</taxon>
        <taxon>Mesorhizobium</taxon>
    </lineage>
</organism>
<comment type="similarity">
    <text evidence="3 12">Belongs to the CcmD/CycX/HelD family.</text>
</comment>